<evidence type="ECO:0000313" key="3">
    <source>
        <dbReference type="Proteomes" id="UP000297613"/>
    </source>
</evidence>
<dbReference type="Pfam" id="PF11845">
    <property type="entry name" value="Tll0287-like"/>
    <property type="match status" value="1"/>
</dbReference>
<dbReference type="Proteomes" id="UP000297613">
    <property type="component" value="Unassembled WGS sequence"/>
</dbReference>
<dbReference type="AlphaFoldDB" id="A0A6N4QUQ9"/>
<dbReference type="InterPro" id="IPR021796">
    <property type="entry name" value="Tll0287-like_dom"/>
</dbReference>
<evidence type="ECO:0000313" key="2">
    <source>
        <dbReference type="EMBL" id="TGL84630.1"/>
    </source>
</evidence>
<dbReference type="EMBL" id="RQGM01000038">
    <property type="protein sequence ID" value="TGL84630.1"/>
    <property type="molecule type" value="Genomic_DNA"/>
</dbReference>
<dbReference type="RefSeq" id="WP_135572070.1">
    <property type="nucleotide sequence ID" value="NZ_RQGK01000072.1"/>
</dbReference>
<reference evidence="2 3" key="1">
    <citation type="journal article" date="2019" name="PLoS Negl. Trop. Dis.">
        <title>Revisiting the worldwide diversity of Leptospira species in the environment.</title>
        <authorList>
            <person name="Vincent A.T."/>
            <person name="Schiettekatte O."/>
            <person name="Bourhy P."/>
            <person name="Veyrier F.J."/>
            <person name="Picardeau M."/>
        </authorList>
    </citation>
    <scope>NUCLEOTIDE SEQUENCE [LARGE SCALE GENOMIC DNA]</scope>
    <source>
        <strain evidence="2 3">201702445</strain>
    </source>
</reference>
<proteinExistence type="predicted"/>
<feature type="domain" description="Tll0287-like" evidence="1">
    <location>
        <begin position="42"/>
        <end position="202"/>
    </location>
</feature>
<name>A0A6N4QUQ9_9LEPT</name>
<gene>
    <name evidence="2" type="ORF">EHQ83_10880</name>
</gene>
<protein>
    <submittedName>
        <fullName evidence="2">DUF3365 domain-containing protein</fullName>
    </submittedName>
</protein>
<comment type="caution">
    <text evidence="2">The sequence shown here is derived from an EMBL/GenBank/DDBJ whole genome shotgun (WGS) entry which is preliminary data.</text>
</comment>
<accession>A0A6N4QUQ9</accession>
<organism evidence="2 3">
    <name type="scientific">Leptospira yasudae</name>
    <dbReference type="NCBI Taxonomy" id="2202201"/>
    <lineage>
        <taxon>Bacteria</taxon>
        <taxon>Pseudomonadati</taxon>
        <taxon>Spirochaetota</taxon>
        <taxon>Spirochaetia</taxon>
        <taxon>Leptospirales</taxon>
        <taxon>Leptospiraceae</taxon>
        <taxon>Leptospira</taxon>
    </lineage>
</organism>
<evidence type="ECO:0000259" key="1">
    <source>
        <dbReference type="Pfam" id="PF11845"/>
    </source>
</evidence>
<sequence>MESMNSFRKQGFLIYTNHIKKRILKFLFFFIIIQSFVFCGDSQSQEKKEILIHILAELQNDLQKNLETSIQKKGIVNSFEVCKAISTQREVDIQNEFPLLKIRMISEKPRNPNQRLETWETDTFNQWRESAKTGLKPYTMIFTESRQVRMLQPILIQNATCLKCHGEAKDINPQVAKKIKELYPHDQATGYKLGDLRGAFSAIW</sequence>